<evidence type="ECO:0000313" key="3">
    <source>
        <dbReference type="Proteomes" id="UP001335737"/>
    </source>
</evidence>
<keyword evidence="3" id="KW-1185">Reference proteome</keyword>
<accession>A0ABU6KDH4</accession>
<gene>
    <name evidence="2" type="ORF">QGM71_06365</name>
</gene>
<evidence type="ECO:0000313" key="2">
    <source>
        <dbReference type="EMBL" id="MEC5423123.1"/>
    </source>
</evidence>
<proteinExistence type="predicted"/>
<comment type="caution">
    <text evidence="2">The sequence shown here is derived from an EMBL/GenBank/DDBJ whole genome shotgun (WGS) entry which is preliminary data.</text>
</comment>
<protein>
    <submittedName>
        <fullName evidence="2">DUF3006 domain-containing protein</fullName>
    </submittedName>
</protein>
<feature type="region of interest" description="Disordered" evidence="1">
    <location>
        <begin position="58"/>
        <end position="87"/>
    </location>
</feature>
<dbReference type="Pfam" id="PF11213">
    <property type="entry name" value="DUF3006"/>
    <property type="match status" value="1"/>
</dbReference>
<reference evidence="2 3" key="1">
    <citation type="journal article" date="2024" name="Int. J. Syst. Evol. Microbiol.">
        <title>Virgibacillus tibetensis sp. nov., isolated from salt lake on the Tibetan Plateau of China.</title>
        <authorList>
            <person name="Phurbu D."/>
            <person name="Liu Z.-X."/>
            <person name="Wang R."/>
            <person name="Zheng Y.-Y."/>
            <person name="Liu H.-C."/>
            <person name="Zhou Y.-G."/>
            <person name="Yu Y.-J."/>
            <person name="Li A.-H."/>
        </authorList>
    </citation>
    <scope>NUCLEOTIDE SEQUENCE [LARGE SCALE GENOMIC DNA]</scope>
    <source>
        <strain evidence="2 3">C22-A2</strain>
    </source>
</reference>
<dbReference type="Proteomes" id="UP001335737">
    <property type="component" value="Unassembled WGS sequence"/>
</dbReference>
<evidence type="ECO:0000256" key="1">
    <source>
        <dbReference type="SAM" id="MobiDB-lite"/>
    </source>
</evidence>
<dbReference type="RefSeq" id="WP_327606687.1">
    <property type="nucleotide sequence ID" value="NZ_JARZFX010000002.1"/>
</dbReference>
<name>A0ABU6KDH4_9BACI</name>
<dbReference type="InterPro" id="IPR021377">
    <property type="entry name" value="DUF3006"/>
</dbReference>
<organism evidence="2 3">
    <name type="scientific">Virgibacillus tibetensis</name>
    <dbReference type="NCBI Taxonomy" id="3042313"/>
    <lineage>
        <taxon>Bacteria</taxon>
        <taxon>Bacillati</taxon>
        <taxon>Bacillota</taxon>
        <taxon>Bacilli</taxon>
        <taxon>Bacillales</taxon>
        <taxon>Bacillaceae</taxon>
        <taxon>Virgibacillus</taxon>
    </lineage>
</organism>
<dbReference type="EMBL" id="JARZFX010000002">
    <property type="protein sequence ID" value="MEC5423123.1"/>
    <property type="molecule type" value="Genomic_DNA"/>
</dbReference>
<sequence>MKGILDRFEDNDIAVILVEEINEEMIVSKDKLPEGSDVNTYFHIEKRNGKLEIISIDTSSRKKEAQQSSDLMKKLRAKSSGGKFRKK</sequence>